<organism evidence="4">
    <name type="scientific">mine drainage metagenome</name>
    <dbReference type="NCBI Taxonomy" id="410659"/>
    <lineage>
        <taxon>unclassified sequences</taxon>
        <taxon>metagenomes</taxon>
        <taxon>ecological metagenomes</taxon>
    </lineage>
</organism>
<dbReference type="InterPro" id="IPR010559">
    <property type="entry name" value="Sig_transdc_His_kin_internal"/>
</dbReference>
<dbReference type="InterPro" id="IPR036890">
    <property type="entry name" value="HATPase_C_sf"/>
</dbReference>
<dbReference type="InterPro" id="IPR003594">
    <property type="entry name" value="HATPase_dom"/>
</dbReference>
<evidence type="ECO:0000256" key="2">
    <source>
        <dbReference type="SAM" id="Phobius"/>
    </source>
</evidence>
<keyword evidence="1" id="KW-0175">Coiled coil</keyword>
<dbReference type="InterPro" id="IPR050640">
    <property type="entry name" value="Bact_2-comp_sensor_kinase"/>
</dbReference>
<dbReference type="GO" id="GO:0016020">
    <property type="term" value="C:membrane"/>
    <property type="evidence" value="ECO:0007669"/>
    <property type="project" value="InterPro"/>
</dbReference>
<proteinExistence type="predicted"/>
<keyword evidence="2" id="KW-0472">Membrane</keyword>
<dbReference type="Pfam" id="PF02518">
    <property type="entry name" value="HATPase_c"/>
    <property type="match status" value="1"/>
</dbReference>
<dbReference type="PANTHER" id="PTHR34220">
    <property type="entry name" value="SENSOR HISTIDINE KINASE YPDA"/>
    <property type="match status" value="1"/>
</dbReference>
<dbReference type="EC" id="2.7.13.3" evidence="4"/>
<accession>A0A1J5RM20</accession>
<evidence type="ECO:0000313" key="4">
    <source>
        <dbReference type="EMBL" id="OIQ96777.1"/>
    </source>
</evidence>
<dbReference type="AlphaFoldDB" id="A0A1J5RM20"/>
<gene>
    <name evidence="4" type="primary">ypdA_8</name>
    <name evidence="4" type="ORF">GALL_212390</name>
</gene>
<feature type="transmembrane region" description="Helical" evidence="2">
    <location>
        <begin position="121"/>
        <end position="139"/>
    </location>
</feature>
<sequence length="364" mass="39689">MNGNSVARIWTGIRGLLRRLAGGVARLSTGRFILLCLLGLIAAGVLEGILYTGSGGHIRAPVSVVVDKQPDANSADPGKAKERVEVSIGGHKIVDVNDLKELKDLKDLQQGPDHSGRELPLAQIVFFLIVVLWAVRIITRTQIQAEQRVVNAECDVEIESLRRQVAEAQLQTLQAQVEPHFLFNTLAAVEHLTETDPPRAAVMLRHLIDFLRGSLPSMREQRTTLGREVDICRSYLAIMQIRMEDRLTVSIDLPEGLRELPFPPMMLQSLVENAVKHGLEPKPQGGAVAVSARLQENRLRVTVADTGLGIAEGAPQGIGLSNIRDRLKRLYGPTAALILAPNAPTGAHVTIEIPHAQSTRDSGR</sequence>
<dbReference type="EMBL" id="MLJW01000143">
    <property type="protein sequence ID" value="OIQ96777.1"/>
    <property type="molecule type" value="Genomic_DNA"/>
</dbReference>
<feature type="coiled-coil region" evidence="1">
    <location>
        <begin position="151"/>
        <end position="178"/>
    </location>
</feature>
<feature type="domain" description="Histidine kinase/HSP90-like ATPase" evidence="3">
    <location>
        <begin position="262"/>
        <end position="357"/>
    </location>
</feature>
<dbReference type="Gene3D" id="3.30.565.10">
    <property type="entry name" value="Histidine kinase-like ATPase, C-terminal domain"/>
    <property type="match status" value="1"/>
</dbReference>
<evidence type="ECO:0000256" key="1">
    <source>
        <dbReference type="SAM" id="Coils"/>
    </source>
</evidence>
<keyword evidence="2" id="KW-1133">Transmembrane helix</keyword>
<dbReference type="SUPFAM" id="SSF55874">
    <property type="entry name" value="ATPase domain of HSP90 chaperone/DNA topoisomerase II/histidine kinase"/>
    <property type="match status" value="1"/>
</dbReference>
<dbReference type="GO" id="GO:0000155">
    <property type="term" value="F:phosphorelay sensor kinase activity"/>
    <property type="evidence" value="ECO:0007669"/>
    <property type="project" value="InterPro"/>
</dbReference>
<reference evidence="4" key="1">
    <citation type="submission" date="2016-10" db="EMBL/GenBank/DDBJ databases">
        <title>Sequence of Gallionella enrichment culture.</title>
        <authorList>
            <person name="Poehlein A."/>
            <person name="Muehling M."/>
            <person name="Daniel R."/>
        </authorList>
    </citation>
    <scope>NUCLEOTIDE SEQUENCE</scope>
</reference>
<evidence type="ECO:0000259" key="3">
    <source>
        <dbReference type="SMART" id="SM00387"/>
    </source>
</evidence>
<name>A0A1J5RM20_9ZZZZ</name>
<dbReference type="Pfam" id="PF06580">
    <property type="entry name" value="His_kinase"/>
    <property type="match status" value="1"/>
</dbReference>
<dbReference type="SMART" id="SM00387">
    <property type="entry name" value="HATPase_c"/>
    <property type="match status" value="1"/>
</dbReference>
<protein>
    <submittedName>
        <fullName evidence="4">Sensor histidine kinase YpdA</fullName>
        <ecNumber evidence="4">2.7.13.3</ecNumber>
    </submittedName>
</protein>
<keyword evidence="4" id="KW-0418">Kinase</keyword>
<feature type="transmembrane region" description="Helical" evidence="2">
    <location>
        <begin position="32"/>
        <end position="51"/>
    </location>
</feature>
<keyword evidence="4" id="KW-0808">Transferase</keyword>
<dbReference type="PANTHER" id="PTHR34220:SF9">
    <property type="entry name" value="SIGNAL TRANSDUCTION HISTIDINE KINASE INTERNAL REGION DOMAIN-CONTAINING PROTEIN"/>
    <property type="match status" value="1"/>
</dbReference>
<comment type="caution">
    <text evidence="4">The sequence shown here is derived from an EMBL/GenBank/DDBJ whole genome shotgun (WGS) entry which is preliminary data.</text>
</comment>
<keyword evidence="2" id="KW-0812">Transmembrane</keyword>